<name>A0A5C6CGC7_9BACT</name>
<protein>
    <recommendedName>
        <fullName evidence="3">HPt domain-containing protein</fullName>
    </recommendedName>
</protein>
<dbReference type="RefSeq" id="WP_146595513.1">
    <property type="nucleotide sequence ID" value="NZ_SJPT01000005.1"/>
</dbReference>
<gene>
    <name evidence="1" type="ORF">Pla52o_33870</name>
</gene>
<keyword evidence="2" id="KW-1185">Reference proteome</keyword>
<dbReference type="OrthoDB" id="280534at2"/>
<reference evidence="1 2" key="1">
    <citation type="submission" date="2019-02" db="EMBL/GenBank/DDBJ databases">
        <title>Deep-cultivation of Planctomycetes and their phenomic and genomic characterization uncovers novel biology.</title>
        <authorList>
            <person name="Wiegand S."/>
            <person name="Jogler M."/>
            <person name="Boedeker C."/>
            <person name="Pinto D."/>
            <person name="Vollmers J."/>
            <person name="Rivas-Marin E."/>
            <person name="Kohn T."/>
            <person name="Peeters S.H."/>
            <person name="Heuer A."/>
            <person name="Rast P."/>
            <person name="Oberbeckmann S."/>
            <person name="Bunk B."/>
            <person name="Jeske O."/>
            <person name="Meyerdierks A."/>
            <person name="Storesund J.E."/>
            <person name="Kallscheuer N."/>
            <person name="Luecker S."/>
            <person name="Lage O.M."/>
            <person name="Pohl T."/>
            <person name="Merkel B.J."/>
            <person name="Hornburger P."/>
            <person name="Mueller R.-W."/>
            <person name="Bruemmer F."/>
            <person name="Labrenz M."/>
            <person name="Spormann A.M."/>
            <person name="Op Den Camp H."/>
            <person name="Overmann J."/>
            <person name="Amann R."/>
            <person name="Jetten M.S.M."/>
            <person name="Mascher T."/>
            <person name="Medema M.H."/>
            <person name="Devos D.P."/>
            <person name="Kaster A.-K."/>
            <person name="Ovreas L."/>
            <person name="Rohde M."/>
            <person name="Galperin M.Y."/>
            <person name="Jogler C."/>
        </authorList>
    </citation>
    <scope>NUCLEOTIDE SEQUENCE [LARGE SCALE GENOMIC DNA]</scope>
    <source>
        <strain evidence="1 2">Pla52o</strain>
    </source>
</reference>
<dbReference type="AlphaFoldDB" id="A0A5C6CGC7"/>
<organism evidence="1 2">
    <name type="scientific">Novipirellula galeiformis</name>
    <dbReference type="NCBI Taxonomy" id="2528004"/>
    <lineage>
        <taxon>Bacteria</taxon>
        <taxon>Pseudomonadati</taxon>
        <taxon>Planctomycetota</taxon>
        <taxon>Planctomycetia</taxon>
        <taxon>Pirellulales</taxon>
        <taxon>Pirellulaceae</taxon>
        <taxon>Novipirellula</taxon>
    </lineage>
</organism>
<dbReference type="GO" id="GO:0000160">
    <property type="term" value="P:phosphorelay signal transduction system"/>
    <property type="evidence" value="ECO:0007669"/>
    <property type="project" value="InterPro"/>
</dbReference>
<dbReference type="Proteomes" id="UP000316304">
    <property type="component" value="Unassembled WGS sequence"/>
</dbReference>
<evidence type="ECO:0008006" key="3">
    <source>
        <dbReference type="Google" id="ProtNLM"/>
    </source>
</evidence>
<comment type="caution">
    <text evidence="1">The sequence shown here is derived from an EMBL/GenBank/DDBJ whole genome shotgun (WGS) entry which is preliminary data.</text>
</comment>
<accession>A0A5C6CGC7</accession>
<dbReference type="EMBL" id="SJPT01000005">
    <property type="protein sequence ID" value="TWU22331.1"/>
    <property type="molecule type" value="Genomic_DNA"/>
</dbReference>
<dbReference type="InterPro" id="IPR036641">
    <property type="entry name" value="HPT_dom_sf"/>
</dbReference>
<evidence type="ECO:0000313" key="2">
    <source>
        <dbReference type="Proteomes" id="UP000316304"/>
    </source>
</evidence>
<dbReference type="SUPFAM" id="SSF47226">
    <property type="entry name" value="Histidine-containing phosphotransfer domain, HPT domain"/>
    <property type="match status" value="1"/>
</dbReference>
<sequence>MLTIEQTQRFQEAIKRIGGDRNLLVTLASLVSDDAARLQIELDRQLLENRFLEAVATGHALQGMLSTFEVGSPVIELRNVISVLRSGDGDRAKVLWSDCKLAIDSFIHEVNALANSA</sequence>
<proteinExistence type="predicted"/>
<evidence type="ECO:0000313" key="1">
    <source>
        <dbReference type="EMBL" id="TWU22331.1"/>
    </source>
</evidence>